<dbReference type="PANTHER" id="PTHR32322">
    <property type="entry name" value="INNER MEMBRANE TRANSPORTER"/>
    <property type="match status" value="1"/>
</dbReference>
<evidence type="ECO:0000313" key="9">
    <source>
        <dbReference type="Proteomes" id="UP001382727"/>
    </source>
</evidence>
<reference evidence="8 9" key="1">
    <citation type="submission" date="2024-02" db="EMBL/GenBank/DDBJ databases">
        <title>Janibacter sp. nov., isolated from gut of marine sandworm.</title>
        <authorList>
            <person name="Kim B."/>
            <person name="Jun M.O."/>
            <person name="Shin N.-R."/>
        </authorList>
    </citation>
    <scope>NUCLEOTIDE SEQUENCE [LARGE SCALE GENOMIC DNA]</scope>
    <source>
        <strain evidence="8 9">A1S7</strain>
    </source>
</reference>
<dbReference type="EMBL" id="CP144913">
    <property type="protein sequence ID" value="WXB75743.1"/>
    <property type="molecule type" value="Genomic_DNA"/>
</dbReference>
<dbReference type="InterPro" id="IPR050638">
    <property type="entry name" value="AA-Vitamin_Transporters"/>
</dbReference>
<comment type="similarity">
    <text evidence="2">Belongs to the EamA transporter family.</text>
</comment>
<evidence type="ECO:0000256" key="5">
    <source>
        <dbReference type="ARBA" id="ARBA00023136"/>
    </source>
</evidence>
<feature type="transmembrane region" description="Helical" evidence="6">
    <location>
        <begin position="199"/>
        <end position="224"/>
    </location>
</feature>
<dbReference type="InterPro" id="IPR037185">
    <property type="entry name" value="EmrE-like"/>
</dbReference>
<keyword evidence="5 6" id="KW-0472">Membrane</keyword>
<evidence type="ECO:0000313" key="8">
    <source>
        <dbReference type="EMBL" id="WXB75743.1"/>
    </source>
</evidence>
<dbReference type="Proteomes" id="UP001382727">
    <property type="component" value="Chromosome"/>
</dbReference>
<evidence type="ECO:0000256" key="1">
    <source>
        <dbReference type="ARBA" id="ARBA00004141"/>
    </source>
</evidence>
<dbReference type="SUPFAM" id="SSF103481">
    <property type="entry name" value="Multidrug resistance efflux transporter EmrE"/>
    <property type="match status" value="2"/>
</dbReference>
<gene>
    <name evidence="8" type="ORF">V1351_12390</name>
</gene>
<evidence type="ECO:0000256" key="3">
    <source>
        <dbReference type="ARBA" id="ARBA00022692"/>
    </source>
</evidence>
<organism evidence="8 9">
    <name type="scientific">Janibacter alittae</name>
    <dbReference type="NCBI Taxonomy" id="3115209"/>
    <lineage>
        <taxon>Bacteria</taxon>
        <taxon>Bacillati</taxon>
        <taxon>Actinomycetota</taxon>
        <taxon>Actinomycetes</taxon>
        <taxon>Micrococcales</taxon>
        <taxon>Intrasporangiaceae</taxon>
        <taxon>Janibacter</taxon>
    </lineage>
</organism>
<keyword evidence="4 6" id="KW-1133">Transmembrane helix</keyword>
<accession>A0ABZ2MFG4</accession>
<dbReference type="RefSeq" id="WP_338748508.1">
    <property type="nucleotide sequence ID" value="NZ_CP144913.1"/>
</dbReference>
<proteinExistence type="inferred from homology"/>
<evidence type="ECO:0000256" key="4">
    <source>
        <dbReference type="ARBA" id="ARBA00022989"/>
    </source>
</evidence>
<feature type="transmembrane region" description="Helical" evidence="6">
    <location>
        <begin position="168"/>
        <end position="187"/>
    </location>
</feature>
<dbReference type="PANTHER" id="PTHR32322:SF2">
    <property type="entry name" value="EAMA DOMAIN-CONTAINING PROTEIN"/>
    <property type="match status" value="1"/>
</dbReference>
<feature type="transmembrane region" description="Helical" evidence="6">
    <location>
        <begin position="52"/>
        <end position="72"/>
    </location>
</feature>
<feature type="transmembrane region" description="Helical" evidence="6">
    <location>
        <begin position="294"/>
        <end position="312"/>
    </location>
</feature>
<dbReference type="InterPro" id="IPR000620">
    <property type="entry name" value="EamA_dom"/>
</dbReference>
<name>A0ABZ2MFG4_9MICO</name>
<evidence type="ECO:0000256" key="6">
    <source>
        <dbReference type="SAM" id="Phobius"/>
    </source>
</evidence>
<feature type="transmembrane region" description="Helical" evidence="6">
    <location>
        <begin position="268"/>
        <end position="288"/>
    </location>
</feature>
<feature type="transmembrane region" description="Helical" evidence="6">
    <location>
        <begin position="111"/>
        <end position="131"/>
    </location>
</feature>
<sequence length="357" mass="35843">MTQGPLVSPTSSASRQTPFLLGLLVALLSAATFGSSGTFGSALMVQGWSPGAVVTLRIVGAALLLAGPTAVAMRGRWHLFRSNLVPVITYGFVAVAACQFAYFMAVDHLSVGVALLLEYLAPVLIVGWMWARHGRRPNRLTSAGVGAAIVGLVLVLDVISGAEVDLVGVLWGVLAAVGLVVFFLVAAHEGEHPLPPIALAGGGLAVGAASLVGAAAVGLLPWATNTADITLAGWALPWWVAVLELALVAGAIAYASGIAATRILGSTVASFVGLSEVLIAIGFAWVLVGEALGIGQVLGGVAILAGVVMVKLGDAAGVTRSLPADDVDTAAQVALPVGDGDVPDGVGTGLADPVRVH</sequence>
<dbReference type="Pfam" id="PF00892">
    <property type="entry name" value="EamA"/>
    <property type="match status" value="2"/>
</dbReference>
<feature type="transmembrane region" description="Helical" evidence="6">
    <location>
        <begin position="143"/>
        <end position="162"/>
    </location>
</feature>
<evidence type="ECO:0000256" key="2">
    <source>
        <dbReference type="ARBA" id="ARBA00007362"/>
    </source>
</evidence>
<keyword evidence="3 6" id="KW-0812">Transmembrane</keyword>
<protein>
    <submittedName>
        <fullName evidence="8">DMT family transporter</fullName>
    </submittedName>
</protein>
<feature type="transmembrane region" description="Helical" evidence="6">
    <location>
        <begin position="236"/>
        <end position="256"/>
    </location>
</feature>
<feature type="transmembrane region" description="Helical" evidence="6">
    <location>
        <begin position="84"/>
        <end position="105"/>
    </location>
</feature>
<keyword evidence="9" id="KW-1185">Reference proteome</keyword>
<feature type="domain" description="EamA" evidence="7">
    <location>
        <begin position="167"/>
        <end position="310"/>
    </location>
</feature>
<feature type="domain" description="EamA" evidence="7">
    <location>
        <begin position="21"/>
        <end position="156"/>
    </location>
</feature>
<evidence type="ECO:0000259" key="7">
    <source>
        <dbReference type="Pfam" id="PF00892"/>
    </source>
</evidence>
<comment type="subcellular location">
    <subcellularLocation>
        <location evidence="1">Membrane</location>
        <topology evidence="1">Multi-pass membrane protein</topology>
    </subcellularLocation>
</comment>